<feature type="chain" id="PRO_5045758959" evidence="2">
    <location>
        <begin position="18"/>
        <end position="276"/>
    </location>
</feature>
<feature type="region of interest" description="Disordered" evidence="1">
    <location>
        <begin position="209"/>
        <end position="231"/>
    </location>
</feature>
<dbReference type="EMBL" id="JBEFKJ010000015">
    <property type="protein sequence ID" value="KAL2041927.1"/>
    <property type="molecule type" value="Genomic_DNA"/>
</dbReference>
<gene>
    <name evidence="3" type="ORF">N7G274_005115</name>
</gene>
<feature type="signal peptide" evidence="2">
    <location>
        <begin position="1"/>
        <end position="17"/>
    </location>
</feature>
<reference evidence="3 4" key="1">
    <citation type="submission" date="2024-09" db="EMBL/GenBank/DDBJ databases">
        <title>Rethinking Asexuality: The Enigmatic Case of Functional Sexual Genes in Lepraria (Stereocaulaceae).</title>
        <authorList>
            <person name="Doellman M."/>
            <person name="Sun Y."/>
            <person name="Barcenas-Pena A."/>
            <person name="Lumbsch H.T."/>
            <person name="Grewe F."/>
        </authorList>
    </citation>
    <scope>NUCLEOTIDE SEQUENCE [LARGE SCALE GENOMIC DNA]</scope>
    <source>
        <strain evidence="3 4">Mercado 3170</strain>
    </source>
</reference>
<dbReference type="PANTHER" id="PTHR40640:SF1">
    <property type="entry name" value="ANCHORED GLYCOPROTEIN, PUTATIVE (AFU_ORTHOLOGUE AFUA_8G04860)-RELATED"/>
    <property type="match status" value="1"/>
</dbReference>
<organism evidence="3 4">
    <name type="scientific">Stereocaulon virgatum</name>
    <dbReference type="NCBI Taxonomy" id="373712"/>
    <lineage>
        <taxon>Eukaryota</taxon>
        <taxon>Fungi</taxon>
        <taxon>Dikarya</taxon>
        <taxon>Ascomycota</taxon>
        <taxon>Pezizomycotina</taxon>
        <taxon>Lecanoromycetes</taxon>
        <taxon>OSLEUM clade</taxon>
        <taxon>Lecanoromycetidae</taxon>
        <taxon>Lecanorales</taxon>
        <taxon>Lecanorineae</taxon>
        <taxon>Stereocaulaceae</taxon>
        <taxon>Stereocaulon</taxon>
    </lineage>
</organism>
<protein>
    <submittedName>
        <fullName evidence="3">Uncharacterized protein</fullName>
    </submittedName>
</protein>
<keyword evidence="4" id="KW-1185">Reference proteome</keyword>
<accession>A0ABR4ABQ5</accession>
<evidence type="ECO:0000313" key="3">
    <source>
        <dbReference type="EMBL" id="KAL2041927.1"/>
    </source>
</evidence>
<comment type="caution">
    <text evidence="3">The sequence shown here is derived from an EMBL/GenBank/DDBJ whole genome shotgun (WGS) entry which is preliminary data.</text>
</comment>
<feature type="compositionally biased region" description="Polar residues" evidence="1">
    <location>
        <begin position="222"/>
        <end position="231"/>
    </location>
</feature>
<keyword evidence="2" id="KW-0732">Signal</keyword>
<evidence type="ECO:0000256" key="1">
    <source>
        <dbReference type="SAM" id="MobiDB-lite"/>
    </source>
</evidence>
<sequence length="276" mass="27503">MFSVTLSLSSLAALGAAQTLMVGLFLNGGYLNPQNATPSLVGSIAGQLIRRIYEDSTVTTYVVKCLSTAAAAATTYAATYQAYQSSVDSVAIASSINGLSPPGGAPYEPLANPYCPYPTPFTVVQGPSTVTWGYGLNDDSKNFNTAAEDCTLQGTTLAACTLSASGPLANGISVTSTTYTGTEVSFDTVLIIAGAASTTSISATARVANSGSSEGLAPGNEGSVTGSARRTRTVIGSTGTSSSFETQSTNVAVQGLPALGAGIIGVLGAAVAGAHL</sequence>
<proteinExistence type="predicted"/>
<dbReference type="PANTHER" id="PTHR40640">
    <property type="entry name" value="ANCHORED GLYCOPROTEIN, PUTATIVE (AFU_ORTHOLOGUE AFUA_8G04860)-RELATED"/>
    <property type="match status" value="1"/>
</dbReference>
<evidence type="ECO:0000313" key="4">
    <source>
        <dbReference type="Proteomes" id="UP001590950"/>
    </source>
</evidence>
<dbReference type="Proteomes" id="UP001590950">
    <property type="component" value="Unassembled WGS sequence"/>
</dbReference>
<evidence type="ECO:0000256" key="2">
    <source>
        <dbReference type="SAM" id="SignalP"/>
    </source>
</evidence>
<name>A0ABR4ABQ5_9LECA</name>